<accession>A0A3E0HUS1</accession>
<sequence>MRTAITALTLTAMALTTAPAWADTTAPAPITISSDQVKQICEQRVPRLEERITALTKRIQAGPGVAGSVQWLQAQAKRAQDTGHQDIATRLTDRADRRQGDLAKLDDASKRLDAFKAAHCG</sequence>
<dbReference type="AlphaFoldDB" id="A0A3E0HUS1"/>
<dbReference type="Proteomes" id="UP000256269">
    <property type="component" value="Unassembled WGS sequence"/>
</dbReference>
<evidence type="ECO:0008006" key="4">
    <source>
        <dbReference type="Google" id="ProtNLM"/>
    </source>
</evidence>
<feature type="chain" id="PRO_5017668430" description="Secreted protein" evidence="1">
    <location>
        <begin position="23"/>
        <end position="121"/>
    </location>
</feature>
<reference evidence="2 3" key="1">
    <citation type="submission" date="2018-08" db="EMBL/GenBank/DDBJ databases">
        <title>Genomic Encyclopedia of Archaeal and Bacterial Type Strains, Phase II (KMG-II): from individual species to whole genera.</title>
        <authorList>
            <person name="Goeker M."/>
        </authorList>
    </citation>
    <scope>NUCLEOTIDE SEQUENCE [LARGE SCALE GENOMIC DNA]</scope>
    <source>
        <strain evidence="2 3">DSM 45791</strain>
    </source>
</reference>
<evidence type="ECO:0000256" key="1">
    <source>
        <dbReference type="SAM" id="SignalP"/>
    </source>
</evidence>
<dbReference type="OrthoDB" id="3696905at2"/>
<protein>
    <recommendedName>
        <fullName evidence="4">Secreted protein</fullName>
    </recommendedName>
</protein>
<comment type="caution">
    <text evidence="2">The sequence shown here is derived from an EMBL/GenBank/DDBJ whole genome shotgun (WGS) entry which is preliminary data.</text>
</comment>
<gene>
    <name evidence="2" type="ORF">BCF44_104483</name>
</gene>
<evidence type="ECO:0000313" key="2">
    <source>
        <dbReference type="EMBL" id="REH50207.1"/>
    </source>
</evidence>
<dbReference type="EMBL" id="QUNO01000004">
    <property type="protein sequence ID" value="REH50207.1"/>
    <property type="molecule type" value="Genomic_DNA"/>
</dbReference>
<keyword evidence="3" id="KW-1185">Reference proteome</keyword>
<organism evidence="2 3">
    <name type="scientific">Kutzneria buriramensis</name>
    <dbReference type="NCBI Taxonomy" id="1045776"/>
    <lineage>
        <taxon>Bacteria</taxon>
        <taxon>Bacillati</taxon>
        <taxon>Actinomycetota</taxon>
        <taxon>Actinomycetes</taxon>
        <taxon>Pseudonocardiales</taxon>
        <taxon>Pseudonocardiaceae</taxon>
        <taxon>Kutzneria</taxon>
    </lineage>
</organism>
<feature type="signal peptide" evidence="1">
    <location>
        <begin position="1"/>
        <end position="22"/>
    </location>
</feature>
<proteinExistence type="predicted"/>
<evidence type="ECO:0000313" key="3">
    <source>
        <dbReference type="Proteomes" id="UP000256269"/>
    </source>
</evidence>
<name>A0A3E0HUS1_9PSEU</name>
<dbReference type="RefSeq" id="WP_116174713.1">
    <property type="nucleotide sequence ID" value="NZ_CP144375.1"/>
</dbReference>
<keyword evidence="1" id="KW-0732">Signal</keyword>